<protein>
    <submittedName>
        <fullName evidence="1">Uncharacterized protein</fullName>
    </submittedName>
</protein>
<dbReference type="Proteomes" id="UP000024635">
    <property type="component" value="Unassembled WGS sequence"/>
</dbReference>
<dbReference type="EMBL" id="JARK01001352">
    <property type="protein sequence ID" value="EYC22889.1"/>
    <property type="molecule type" value="Genomic_DNA"/>
</dbReference>
<reference evidence="2" key="1">
    <citation type="journal article" date="2015" name="Nat. Genet.">
        <title>The genome and transcriptome of the zoonotic hookworm Ancylostoma ceylanicum identify infection-specific gene families.</title>
        <authorList>
            <person name="Schwarz E.M."/>
            <person name="Hu Y."/>
            <person name="Antoshechkin I."/>
            <person name="Miller M.M."/>
            <person name="Sternberg P.W."/>
            <person name="Aroian R.V."/>
        </authorList>
    </citation>
    <scope>NUCLEOTIDE SEQUENCE</scope>
    <source>
        <strain evidence="2">HY135</strain>
    </source>
</reference>
<organism evidence="1 2">
    <name type="scientific">Ancylostoma ceylanicum</name>
    <dbReference type="NCBI Taxonomy" id="53326"/>
    <lineage>
        <taxon>Eukaryota</taxon>
        <taxon>Metazoa</taxon>
        <taxon>Ecdysozoa</taxon>
        <taxon>Nematoda</taxon>
        <taxon>Chromadorea</taxon>
        <taxon>Rhabditida</taxon>
        <taxon>Rhabditina</taxon>
        <taxon>Rhabditomorpha</taxon>
        <taxon>Strongyloidea</taxon>
        <taxon>Ancylostomatidae</taxon>
        <taxon>Ancylostomatinae</taxon>
        <taxon>Ancylostoma</taxon>
    </lineage>
</organism>
<comment type="caution">
    <text evidence="1">The sequence shown here is derived from an EMBL/GenBank/DDBJ whole genome shotgun (WGS) entry which is preliminary data.</text>
</comment>
<sequence>MKHEVVAFTVSAKISIQANALISSFTISDFDALLIYTPKRVYLARPADENSDRREHGQACSRCSSRFSAGKSSLFVFVLHLQAIQKRVGVGVFLRGKHNGEFDKLRTFYPVAVIQNNLGTDVGLRGTHAFEQCEIDSESL</sequence>
<keyword evidence="2" id="KW-1185">Reference proteome</keyword>
<proteinExistence type="predicted"/>
<name>A0A016V5D8_9BILA</name>
<evidence type="ECO:0000313" key="1">
    <source>
        <dbReference type="EMBL" id="EYC22889.1"/>
    </source>
</evidence>
<gene>
    <name evidence="1" type="primary">Acey_s0016.g3006</name>
    <name evidence="1" type="ORF">Y032_0016g3006</name>
</gene>
<evidence type="ECO:0000313" key="2">
    <source>
        <dbReference type="Proteomes" id="UP000024635"/>
    </source>
</evidence>
<dbReference type="AlphaFoldDB" id="A0A016V5D8"/>
<accession>A0A016V5D8</accession>